<gene>
    <name evidence="2" type="ORF">HF086_017876</name>
</gene>
<feature type="region of interest" description="Disordered" evidence="1">
    <location>
        <begin position="35"/>
        <end position="94"/>
    </location>
</feature>
<evidence type="ECO:0000313" key="3">
    <source>
        <dbReference type="Proteomes" id="UP000814243"/>
    </source>
</evidence>
<comment type="caution">
    <text evidence="2">The sequence shown here is derived from an EMBL/GenBank/DDBJ whole genome shotgun (WGS) entry which is preliminary data.</text>
</comment>
<protein>
    <submittedName>
        <fullName evidence="2">Uncharacterized protein</fullName>
    </submittedName>
</protein>
<sequence length="94" mass="9093">MYVSVYRATGGSNTICSRLSNCFSDSTNYLLSAAARPPPCDVDAPGGSARSSYSNYDASKGPGGGAGSGGAGEYSRGAGAGAGGAAAEEDGEAQ</sequence>
<dbReference type="EMBL" id="JACEFF010000561">
    <property type="protein sequence ID" value="KAH9635310.1"/>
    <property type="molecule type" value="Genomic_DNA"/>
</dbReference>
<evidence type="ECO:0000256" key="1">
    <source>
        <dbReference type="SAM" id="MobiDB-lite"/>
    </source>
</evidence>
<name>A0A922MF36_SPOEX</name>
<organism evidence="2 3">
    <name type="scientific">Spodoptera exigua</name>
    <name type="common">Beet armyworm</name>
    <name type="synonym">Noctua fulgens</name>
    <dbReference type="NCBI Taxonomy" id="7107"/>
    <lineage>
        <taxon>Eukaryota</taxon>
        <taxon>Metazoa</taxon>
        <taxon>Ecdysozoa</taxon>
        <taxon>Arthropoda</taxon>
        <taxon>Hexapoda</taxon>
        <taxon>Insecta</taxon>
        <taxon>Pterygota</taxon>
        <taxon>Neoptera</taxon>
        <taxon>Endopterygota</taxon>
        <taxon>Lepidoptera</taxon>
        <taxon>Glossata</taxon>
        <taxon>Ditrysia</taxon>
        <taxon>Noctuoidea</taxon>
        <taxon>Noctuidae</taxon>
        <taxon>Amphipyrinae</taxon>
        <taxon>Spodoptera</taxon>
    </lineage>
</organism>
<feature type="compositionally biased region" description="Gly residues" evidence="1">
    <location>
        <begin position="61"/>
        <end position="84"/>
    </location>
</feature>
<dbReference type="AlphaFoldDB" id="A0A922MF36"/>
<dbReference type="Proteomes" id="UP000814243">
    <property type="component" value="Unassembled WGS sequence"/>
</dbReference>
<reference evidence="2" key="1">
    <citation type="journal article" date="2021" name="G3 (Bethesda)">
        <title>Genome and transcriptome analysis of the beet armyworm Spodoptera exigua reveals targets for pest control. .</title>
        <authorList>
            <person name="Simon S."/>
            <person name="Breeschoten T."/>
            <person name="Jansen H.J."/>
            <person name="Dirks R.P."/>
            <person name="Schranz M.E."/>
            <person name="Ros V.I.D."/>
        </authorList>
    </citation>
    <scope>NUCLEOTIDE SEQUENCE</scope>
    <source>
        <strain evidence="2">TB_SE_WUR_2020</strain>
    </source>
</reference>
<evidence type="ECO:0000313" key="2">
    <source>
        <dbReference type="EMBL" id="KAH9635310.1"/>
    </source>
</evidence>
<proteinExistence type="predicted"/>
<accession>A0A922MF36</accession>